<keyword evidence="3" id="KW-1003">Cell membrane</keyword>
<comment type="subcellular location">
    <subcellularLocation>
        <location evidence="1 7">Cell membrane</location>
        <topology evidence="1 7">Multi-pass membrane protein</topology>
    </subcellularLocation>
</comment>
<evidence type="ECO:0000256" key="5">
    <source>
        <dbReference type="ARBA" id="ARBA00022989"/>
    </source>
</evidence>
<gene>
    <name evidence="9" type="ORF">H9945_03865</name>
</gene>
<keyword evidence="5 7" id="KW-1133">Transmembrane helix</keyword>
<dbReference type="GO" id="GO:0005886">
    <property type="term" value="C:plasma membrane"/>
    <property type="evidence" value="ECO:0007669"/>
    <property type="project" value="UniProtKB-SubCell"/>
</dbReference>
<evidence type="ECO:0000313" key="10">
    <source>
        <dbReference type="Proteomes" id="UP000886803"/>
    </source>
</evidence>
<proteinExistence type="inferred from homology"/>
<evidence type="ECO:0000256" key="4">
    <source>
        <dbReference type="ARBA" id="ARBA00022692"/>
    </source>
</evidence>
<feature type="transmembrane region" description="Helical" evidence="7">
    <location>
        <begin position="279"/>
        <end position="296"/>
    </location>
</feature>
<dbReference type="InterPro" id="IPR035906">
    <property type="entry name" value="MetI-like_sf"/>
</dbReference>
<evidence type="ECO:0000256" key="6">
    <source>
        <dbReference type="ARBA" id="ARBA00023136"/>
    </source>
</evidence>
<reference evidence="9" key="2">
    <citation type="submission" date="2021-04" db="EMBL/GenBank/DDBJ databases">
        <authorList>
            <person name="Gilroy R."/>
        </authorList>
    </citation>
    <scope>NUCLEOTIDE SEQUENCE</scope>
    <source>
        <strain evidence="9">ChiBcec8-13705</strain>
    </source>
</reference>
<reference evidence="9" key="1">
    <citation type="journal article" date="2021" name="PeerJ">
        <title>Extensive microbial diversity within the chicken gut microbiome revealed by metagenomics and culture.</title>
        <authorList>
            <person name="Gilroy R."/>
            <person name="Ravi A."/>
            <person name="Getino M."/>
            <person name="Pursley I."/>
            <person name="Horton D.L."/>
            <person name="Alikhan N.F."/>
            <person name="Baker D."/>
            <person name="Gharbi K."/>
            <person name="Hall N."/>
            <person name="Watson M."/>
            <person name="Adriaenssens E.M."/>
            <person name="Foster-Nyarko E."/>
            <person name="Jarju S."/>
            <person name="Secka A."/>
            <person name="Antonio M."/>
            <person name="Oren A."/>
            <person name="Chaudhuri R.R."/>
            <person name="La Ragione R."/>
            <person name="Hildebrand F."/>
            <person name="Pallen M.J."/>
        </authorList>
    </citation>
    <scope>NUCLEOTIDE SEQUENCE</scope>
    <source>
        <strain evidence="9">ChiBcec8-13705</strain>
    </source>
</reference>
<keyword evidence="4 7" id="KW-0812">Transmembrane</keyword>
<feature type="transmembrane region" description="Helical" evidence="7">
    <location>
        <begin position="96"/>
        <end position="115"/>
    </location>
</feature>
<evidence type="ECO:0000256" key="3">
    <source>
        <dbReference type="ARBA" id="ARBA00022475"/>
    </source>
</evidence>
<name>A0A9D2S2E6_9FIRM</name>
<evidence type="ECO:0000256" key="7">
    <source>
        <dbReference type="RuleBase" id="RU363032"/>
    </source>
</evidence>
<dbReference type="PANTHER" id="PTHR43744:SF9">
    <property type="entry name" value="POLYGALACTURONAN_RHAMNOGALACTURONAN TRANSPORT SYSTEM PERMEASE PROTEIN YTCP"/>
    <property type="match status" value="1"/>
</dbReference>
<feature type="domain" description="ABC transmembrane type-1" evidence="8">
    <location>
        <begin position="92"/>
        <end position="296"/>
    </location>
</feature>
<dbReference type="AlphaFoldDB" id="A0A9D2S2E6"/>
<dbReference type="GO" id="GO:0055085">
    <property type="term" value="P:transmembrane transport"/>
    <property type="evidence" value="ECO:0007669"/>
    <property type="project" value="InterPro"/>
</dbReference>
<dbReference type="EMBL" id="DWYG01000056">
    <property type="protein sequence ID" value="HJB41613.1"/>
    <property type="molecule type" value="Genomic_DNA"/>
</dbReference>
<accession>A0A9D2S2E6</accession>
<comment type="similarity">
    <text evidence="7">Belongs to the binding-protein-dependent transport system permease family.</text>
</comment>
<dbReference type="Pfam" id="PF00528">
    <property type="entry name" value="BPD_transp_1"/>
    <property type="match status" value="1"/>
</dbReference>
<dbReference type="Gene3D" id="1.10.3720.10">
    <property type="entry name" value="MetI-like"/>
    <property type="match status" value="1"/>
</dbReference>
<feature type="transmembrane region" description="Helical" evidence="7">
    <location>
        <begin position="31"/>
        <end position="53"/>
    </location>
</feature>
<dbReference type="InterPro" id="IPR000515">
    <property type="entry name" value="MetI-like"/>
</dbReference>
<dbReference type="PROSITE" id="PS50928">
    <property type="entry name" value="ABC_TM1"/>
    <property type="match status" value="1"/>
</dbReference>
<dbReference type="CDD" id="cd06261">
    <property type="entry name" value="TM_PBP2"/>
    <property type="match status" value="1"/>
</dbReference>
<sequence length="311" mass="34899">MTNILHKKDDGTIHATGTLEKRSPGDQVVQVLIYALIALIAVLCLLPFIYVIAGSFATERELTERPFFLIPREFSINAYSYIFKDGSVFRGLRNSILVTVVGTLINMFVSCTIAYPLSRPYLKGRNGFINMVIVTMLFSGGMVPSYIMVMNVLHLGNTYWALWLPIAMNAFNMIIIKNYFQSLPMELEEAAIIDGSNDLLTFIRIILPLSTPVLASVGLFYAVSHWNSYFNAMMYINNTEMEVMPIVLRRMVFLTNQIAQDSNFDWGAFGQPPAKSVKMAVTVVSTIPMLCVYPFVQKYFTQGLMVGSVKG</sequence>
<dbReference type="PANTHER" id="PTHR43744">
    <property type="entry name" value="ABC TRANSPORTER PERMEASE PROTEIN MG189-RELATED-RELATED"/>
    <property type="match status" value="1"/>
</dbReference>
<evidence type="ECO:0000256" key="1">
    <source>
        <dbReference type="ARBA" id="ARBA00004651"/>
    </source>
</evidence>
<comment type="caution">
    <text evidence="9">The sequence shown here is derived from an EMBL/GenBank/DDBJ whole genome shotgun (WGS) entry which is preliminary data.</text>
</comment>
<feature type="transmembrane region" description="Helical" evidence="7">
    <location>
        <begin position="201"/>
        <end position="223"/>
    </location>
</feature>
<feature type="transmembrane region" description="Helical" evidence="7">
    <location>
        <begin position="127"/>
        <end position="147"/>
    </location>
</feature>
<feature type="transmembrane region" description="Helical" evidence="7">
    <location>
        <begin position="159"/>
        <end position="180"/>
    </location>
</feature>
<evidence type="ECO:0000259" key="8">
    <source>
        <dbReference type="PROSITE" id="PS50928"/>
    </source>
</evidence>
<dbReference type="Proteomes" id="UP000886803">
    <property type="component" value="Unassembled WGS sequence"/>
</dbReference>
<protein>
    <submittedName>
        <fullName evidence="9">Carbohydrate ABC transporter permease</fullName>
    </submittedName>
</protein>
<keyword evidence="6 7" id="KW-0472">Membrane</keyword>
<evidence type="ECO:0000256" key="2">
    <source>
        <dbReference type="ARBA" id="ARBA00022448"/>
    </source>
</evidence>
<organism evidence="9 10">
    <name type="scientific">Candidatus Gemmiger avicola</name>
    <dbReference type="NCBI Taxonomy" id="2838605"/>
    <lineage>
        <taxon>Bacteria</taxon>
        <taxon>Bacillati</taxon>
        <taxon>Bacillota</taxon>
        <taxon>Clostridia</taxon>
        <taxon>Eubacteriales</taxon>
        <taxon>Gemmiger</taxon>
    </lineage>
</organism>
<evidence type="ECO:0000313" key="9">
    <source>
        <dbReference type="EMBL" id="HJB41613.1"/>
    </source>
</evidence>
<dbReference type="SUPFAM" id="SSF161098">
    <property type="entry name" value="MetI-like"/>
    <property type="match status" value="1"/>
</dbReference>
<keyword evidence="2 7" id="KW-0813">Transport</keyword>